<dbReference type="Proteomes" id="UP001430953">
    <property type="component" value="Unassembled WGS sequence"/>
</dbReference>
<dbReference type="InterPro" id="IPR038441">
    <property type="entry name" value="THAP_Znf_sf"/>
</dbReference>
<keyword evidence="1" id="KW-0479">Metal-binding</keyword>
<accession>A0AAW2FWY4</accession>
<sequence>MVLRYCYICKEIEINDNKISVHRQQSLTKNFTELRKKWFEFVGHEVTENYVICSKHFVKFDFINLIFLSTSIVRWIRIYIEIFFNKLSKGLAKTLLVIFCRPSLFFSTSTSAV</sequence>
<keyword evidence="7" id="KW-1185">Reference proteome</keyword>
<dbReference type="Pfam" id="PF05485">
    <property type="entry name" value="THAP"/>
    <property type="match status" value="1"/>
</dbReference>
<organism evidence="6 7">
    <name type="scientific">Cardiocondyla obscurior</name>
    <dbReference type="NCBI Taxonomy" id="286306"/>
    <lineage>
        <taxon>Eukaryota</taxon>
        <taxon>Metazoa</taxon>
        <taxon>Ecdysozoa</taxon>
        <taxon>Arthropoda</taxon>
        <taxon>Hexapoda</taxon>
        <taxon>Insecta</taxon>
        <taxon>Pterygota</taxon>
        <taxon>Neoptera</taxon>
        <taxon>Endopterygota</taxon>
        <taxon>Hymenoptera</taxon>
        <taxon>Apocrita</taxon>
        <taxon>Aculeata</taxon>
        <taxon>Formicoidea</taxon>
        <taxon>Formicidae</taxon>
        <taxon>Myrmicinae</taxon>
        <taxon>Cardiocondyla</taxon>
    </lineage>
</organism>
<dbReference type="InterPro" id="IPR006612">
    <property type="entry name" value="THAP_Znf"/>
</dbReference>
<evidence type="ECO:0000259" key="5">
    <source>
        <dbReference type="Pfam" id="PF05485"/>
    </source>
</evidence>
<evidence type="ECO:0000313" key="7">
    <source>
        <dbReference type="Proteomes" id="UP001430953"/>
    </source>
</evidence>
<keyword evidence="3" id="KW-0862">Zinc</keyword>
<proteinExistence type="predicted"/>
<keyword evidence="4" id="KW-0238">DNA-binding</keyword>
<evidence type="ECO:0000256" key="4">
    <source>
        <dbReference type="ARBA" id="ARBA00023125"/>
    </source>
</evidence>
<evidence type="ECO:0000256" key="1">
    <source>
        <dbReference type="ARBA" id="ARBA00022723"/>
    </source>
</evidence>
<comment type="caution">
    <text evidence="6">The sequence shown here is derived from an EMBL/GenBank/DDBJ whole genome shotgun (WGS) entry which is preliminary data.</text>
</comment>
<reference evidence="6 7" key="1">
    <citation type="submission" date="2023-03" db="EMBL/GenBank/DDBJ databases">
        <title>High recombination rates correlate with genetic variation in Cardiocondyla obscurior ants.</title>
        <authorList>
            <person name="Errbii M."/>
        </authorList>
    </citation>
    <scope>NUCLEOTIDE SEQUENCE [LARGE SCALE GENOMIC DNA]</scope>
    <source>
        <strain evidence="6">Alpha-2009</strain>
        <tissue evidence="6">Whole body</tissue>
    </source>
</reference>
<keyword evidence="2" id="KW-0863">Zinc-finger</keyword>
<dbReference type="GO" id="GO:0003677">
    <property type="term" value="F:DNA binding"/>
    <property type="evidence" value="ECO:0007669"/>
    <property type="project" value="UniProtKB-KW"/>
</dbReference>
<dbReference type="EMBL" id="JADYXP020000008">
    <property type="protein sequence ID" value="KAL0118717.1"/>
    <property type="molecule type" value="Genomic_DNA"/>
</dbReference>
<name>A0AAW2FWY4_9HYME</name>
<dbReference type="GO" id="GO:0008270">
    <property type="term" value="F:zinc ion binding"/>
    <property type="evidence" value="ECO:0007669"/>
    <property type="project" value="UniProtKB-KW"/>
</dbReference>
<dbReference type="AlphaFoldDB" id="A0AAW2FWY4"/>
<dbReference type="Gene3D" id="6.20.210.20">
    <property type="entry name" value="THAP domain"/>
    <property type="match status" value="1"/>
</dbReference>
<evidence type="ECO:0000313" key="6">
    <source>
        <dbReference type="EMBL" id="KAL0118717.1"/>
    </source>
</evidence>
<protein>
    <recommendedName>
        <fullName evidence="5">THAP-type domain-containing protein</fullName>
    </recommendedName>
</protein>
<evidence type="ECO:0000256" key="2">
    <source>
        <dbReference type="ARBA" id="ARBA00022771"/>
    </source>
</evidence>
<evidence type="ECO:0000256" key="3">
    <source>
        <dbReference type="ARBA" id="ARBA00022833"/>
    </source>
</evidence>
<gene>
    <name evidence="6" type="ORF">PUN28_009412</name>
</gene>
<feature type="domain" description="THAP-type" evidence="5">
    <location>
        <begin position="9"/>
        <end position="57"/>
    </location>
</feature>
<dbReference type="SUPFAM" id="SSF57716">
    <property type="entry name" value="Glucocorticoid receptor-like (DNA-binding domain)"/>
    <property type="match status" value="1"/>
</dbReference>